<keyword evidence="4" id="KW-1185">Reference proteome</keyword>
<organism evidence="3 4">
    <name type="scientific">Platanthera zijinensis</name>
    <dbReference type="NCBI Taxonomy" id="2320716"/>
    <lineage>
        <taxon>Eukaryota</taxon>
        <taxon>Viridiplantae</taxon>
        <taxon>Streptophyta</taxon>
        <taxon>Embryophyta</taxon>
        <taxon>Tracheophyta</taxon>
        <taxon>Spermatophyta</taxon>
        <taxon>Magnoliopsida</taxon>
        <taxon>Liliopsida</taxon>
        <taxon>Asparagales</taxon>
        <taxon>Orchidaceae</taxon>
        <taxon>Orchidoideae</taxon>
        <taxon>Orchideae</taxon>
        <taxon>Orchidinae</taxon>
        <taxon>Platanthera</taxon>
    </lineage>
</organism>
<dbReference type="Gene3D" id="1.25.40.10">
    <property type="entry name" value="Tetratricopeptide repeat domain"/>
    <property type="match status" value="5"/>
</dbReference>
<dbReference type="GO" id="GO:0003723">
    <property type="term" value="F:RNA binding"/>
    <property type="evidence" value="ECO:0007669"/>
    <property type="project" value="InterPro"/>
</dbReference>
<reference evidence="3 4" key="1">
    <citation type="journal article" date="2022" name="Nat. Plants">
        <title>Genomes of leafy and leafless Platanthera orchids illuminate the evolution of mycoheterotrophy.</title>
        <authorList>
            <person name="Li M.H."/>
            <person name="Liu K.W."/>
            <person name="Li Z."/>
            <person name="Lu H.C."/>
            <person name="Ye Q.L."/>
            <person name="Zhang D."/>
            <person name="Wang J.Y."/>
            <person name="Li Y.F."/>
            <person name="Zhong Z.M."/>
            <person name="Liu X."/>
            <person name="Yu X."/>
            <person name="Liu D.K."/>
            <person name="Tu X.D."/>
            <person name="Liu B."/>
            <person name="Hao Y."/>
            <person name="Liao X.Y."/>
            <person name="Jiang Y.T."/>
            <person name="Sun W.H."/>
            <person name="Chen J."/>
            <person name="Chen Y.Q."/>
            <person name="Ai Y."/>
            <person name="Zhai J.W."/>
            <person name="Wu S.S."/>
            <person name="Zhou Z."/>
            <person name="Hsiao Y.Y."/>
            <person name="Wu W.L."/>
            <person name="Chen Y.Y."/>
            <person name="Lin Y.F."/>
            <person name="Hsu J.L."/>
            <person name="Li C.Y."/>
            <person name="Wang Z.W."/>
            <person name="Zhao X."/>
            <person name="Zhong W.Y."/>
            <person name="Ma X.K."/>
            <person name="Ma L."/>
            <person name="Huang J."/>
            <person name="Chen G.Z."/>
            <person name="Huang M.Z."/>
            <person name="Huang L."/>
            <person name="Peng D.H."/>
            <person name="Luo Y.B."/>
            <person name="Zou S.Q."/>
            <person name="Chen S.P."/>
            <person name="Lan S."/>
            <person name="Tsai W.C."/>
            <person name="Van de Peer Y."/>
            <person name="Liu Z.J."/>
        </authorList>
    </citation>
    <scope>NUCLEOTIDE SEQUENCE [LARGE SCALE GENOMIC DNA]</scope>
    <source>
        <strain evidence="3">Lor287</strain>
    </source>
</reference>
<dbReference type="NCBIfam" id="TIGR00756">
    <property type="entry name" value="PPR"/>
    <property type="match status" value="5"/>
</dbReference>
<name>A0AAP0AY00_9ASPA</name>
<sequence>MINRLSNRFLPSTKIGRSFRWNISSFVGEDSFIRGVHSAEVFAISLQTCKDIRFLQKLHASIFTHGLGDNIYFGSKILRFYSEFGGLCESRSVFAKINNMNISLWNFAIVGYHRTGQFAEALLLYQNLKSKGIGIDSSSATFSLKASTELGLLEIGKAIHVDTLKIGLNSDKFVGSSLVGLYSRFELIEAGLQAFYEIFDKDVVAYTSMITGCASFPEFHAQMAFRIAFDMHVEGLSANRVTLVSLFDVAGQLQALRKGQSLHCYAMRRGIDLSDEALQTGIVDMYARCGASHLAASMLRQMGRTYIASWNAMLSGLIQWGKGAEALTYFVNMEEAMILPDPITLSNIMAACADIGCSYLVKDIHGYLIRRNISLDLVVMTSLVDLYSECGKIIYARKLFDEILVRDTVLYNVILSGHLRYRKVGEAFRILRSMLEEGIDPNSATMISFLSAFSDLNDTRLGKWVHGFILKYDLNSNFDLCNHILHMYAKWGCIDTARYIFGSMKMKDLFSWTILMICYMECGHVDEALLLYQLMQQEGEKPDSTILITLVKAQMELGHLAKVKEIHSYIYRNLLMKDSATMNSIIIAYAKCGRLDIAETIFSSIGKETLSPWNTMMSAYGIHGNAEEVLKMFYEMQRKNISPDAMTFTSVLSACSHCGLVEEGLHIFKVLNTEHHVSPSDEHYNCMVDLLGRAGQLDQAYDLVKHSPLKDKTSALCALLGACKIHNNMELGEVIGERLLELDPHNPGIYSLVSNMYSEAYMWSKATTLRNKVRVKGLRKTPGFSLIKIDEYIVEHD</sequence>
<proteinExistence type="predicted"/>
<dbReference type="AlphaFoldDB" id="A0AAP0AY00"/>
<dbReference type="Proteomes" id="UP001418222">
    <property type="component" value="Unassembled WGS sequence"/>
</dbReference>
<evidence type="ECO:0000313" key="3">
    <source>
        <dbReference type="EMBL" id="KAK8918883.1"/>
    </source>
</evidence>
<dbReference type="InterPro" id="IPR046848">
    <property type="entry name" value="E_motif"/>
</dbReference>
<dbReference type="InterPro" id="IPR011990">
    <property type="entry name" value="TPR-like_helical_dom_sf"/>
</dbReference>
<dbReference type="SUPFAM" id="SSF48452">
    <property type="entry name" value="TPR-like"/>
    <property type="match status" value="1"/>
</dbReference>
<dbReference type="Pfam" id="PF13041">
    <property type="entry name" value="PPR_2"/>
    <property type="match status" value="2"/>
</dbReference>
<evidence type="ECO:0000256" key="2">
    <source>
        <dbReference type="PROSITE-ProRule" id="PRU00708"/>
    </source>
</evidence>
<keyword evidence="1" id="KW-0677">Repeat</keyword>
<feature type="repeat" description="PPR" evidence="2">
    <location>
        <begin position="609"/>
        <end position="643"/>
    </location>
</feature>
<accession>A0AAP0AY00</accession>
<feature type="repeat" description="PPR" evidence="2">
    <location>
        <begin position="508"/>
        <end position="542"/>
    </location>
</feature>
<evidence type="ECO:0000256" key="1">
    <source>
        <dbReference type="ARBA" id="ARBA00022737"/>
    </source>
</evidence>
<dbReference type="Pfam" id="PF01535">
    <property type="entry name" value="PPR"/>
    <property type="match status" value="7"/>
</dbReference>
<dbReference type="EMBL" id="JBBWWQ010000019">
    <property type="protein sequence ID" value="KAK8918883.1"/>
    <property type="molecule type" value="Genomic_DNA"/>
</dbReference>
<dbReference type="FunFam" id="1.25.40.10:FF:000090">
    <property type="entry name" value="Pentatricopeptide repeat-containing protein, chloroplastic"/>
    <property type="match status" value="1"/>
</dbReference>
<evidence type="ECO:0000313" key="4">
    <source>
        <dbReference type="Proteomes" id="UP001418222"/>
    </source>
</evidence>
<dbReference type="PROSITE" id="PS51375">
    <property type="entry name" value="PPR"/>
    <property type="match status" value="4"/>
</dbReference>
<feature type="repeat" description="PPR" evidence="2">
    <location>
        <begin position="407"/>
        <end position="441"/>
    </location>
</feature>
<gene>
    <name evidence="3" type="primary">PCMP-H81</name>
    <name evidence="3" type="ORF">KSP39_PZI021565</name>
</gene>
<dbReference type="InterPro" id="IPR046960">
    <property type="entry name" value="PPR_At4g14850-like_plant"/>
</dbReference>
<feature type="repeat" description="PPR" evidence="2">
    <location>
        <begin position="101"/>
        <end position="135"/>
    </location>
</feature>
<comment type="caution">
    <text evidence="3">The sequence shown here is derived from an EMBL/GenBank/DDBJ whole genome shotgun (WGS) entry which is preliminary data.</text>
</comment>
<dbReference type="PANTHER" id="PTHR47926">
    <property type="entry name" value="PENTATRICOPEPTIDE REPEAT-CONTAINING PROTEIN"/>
    <property type="match status" value="1"/>
</dbReference>
<protein>
    <submittedName>
        <fullName evidence="3">Pentatricopeptide repeat-containing protein</fullName>
    </submittedName>
</protein>
<dbReference type="Pfam" id="PF20431">
    <property type="entry name" value="E_motif"/>
    <property type="match status" value="1"/>
</dbReference>
<dbReference type="InterPro" id="IPR002885">
    <property type="entry name" value="PPR_rpt"/>
</dbReference>
<dbReference type="PANTHER" id="PTHR47926:SF452">
    <property type="entry name" value="PENTATRICOPEPTIDE REPEAT-CONTAINING PROTEIN"/>
    <property type="match status" value="1"/>
</dbReference>
<dbReference type="GO" id="GO:0009451">
    <property type="term" value="P:RNA modification"/>
    <property type="evidence" value="ECO:0007669"/>
    <property type="project" value="InterPro"/>
</dbReference>